<dbReference type="RefSeq" id="WP_425443198.1">
    <property type="nucleotide sequence ID" value="NZ_PDJG01000001.1"/>
</dbReference>
<evidence type="ECO:0000256" key="1">
    <source>
        <dbReference type="ARBA" id="ARBA00001933"/>
    </source>
</evidence>
<dbReference type="Pfam" id="PF01168">
    <property type="entry name" value="Ala_racemase_N"/>
    <property type="match status" value="1"/>
</dbReference>
<gene>
    <name evidence="8" type="ORF">ATL42_1876</name>
</gene>
<dbReference type="CDD" id="cd00430">
    <property type="entry name" value="PLPDE_III_AR"/>
    <property type="match status" value="1"/>
</dbReference>
<protein>
    <recommendedName>
        <fullName evidence="4">Alanine racemase</fullName>
        <ecNumber evidence="4">5.1.1.1</ecNumber>
    </recommendedName>
</protein>
<evidence type="ECO:0000256" key="4">
    <source>
        <dbReference type="HAMAP-Rule" id="MF_01201"/>
    </source>
</evidence>
<dbReference type="AlphaFoldDB" id="A0A2A9E4J7"/>
<comment type="catalytic activity">
    <reaction evidence="4">
        <text>L-alanine = D-alanine</text>
        <dbReference type="Rhea" id="RHEA:20249"/>
        <dbReference type="ChEBI" id="CHEBI:57416"/>
        <dbReference type="ChEBI" id="CHEBI:57972"/>
        <dbReference type="EC" id="5.1.1.1"/>
    </reaction>
</comment>
<dbReference type="Gene3D" id="2.40.37.10">
    <property type="entry name" value="Lyase, Ornithine Decarboxylase, Chain A, domain 1"/>
    <property type="match status" value="1"/>
</dbReference>
<dbReference type="Proteomes" id="UP000225548">
    <property type="component" value="Unassembled WGS sequence"/>
</dbReference>
<dbReference type="EMBL" id="PDJG01000001">
    <property type="protein sequence ID" value="PFG33977.1"/>
    <property type="molecule type" value="Genomic_DNA"/>
</dbReference>
<dbReference type="EC" id="5.1.1.1" evidence="4"/>
<dbReference type="SUPFAM" id="SSF50621">
    <property type="entry name" value="Alanine racemase C-terminal domain-like"/>
    <property type="match status" value="1"/>
</dbReference>
<evidence type="ECO:0000259" key="7">
    <source>
        <dbReference type="SMART" id="SM01005"/>
    </source>
</evidence>
<evidence type="ECO:0000313" key="8">
    <source>
        <dbReference type="EMBL" id="PFG33977.1"/>
    </source>
</evidence>
<feature type="domain" description="Alanine racemase C-terminal" evidence="7">
    <location>
        <begin position="255"/>
        <end position="393"/>
    </location>
</feature>
<feature type="active site" description="Proton acceptor; specific for L-alanine" evidence="4">
    <location>
        <position position="276"/>
    </location>
</feature>
<feature type="binding site" evidence="4 6">
    <location>
        <position position="334"/>
    </location>
    <ligand>
        <name>substrate</name>
    </ligand>
</feature>
<feature type="modified residue" description="N6-(pyridoxal phosphate)lysine" evidence="4 5">
    <location>
        <position position="44"/>
    </location>
</feature>
<dbReference type="GO" id="GO:0030632">
    <property type="term" value="P:D-alanine biosynthetic process"/>
    <property type="evidence" value="ECO:0007669"/>
    <property type="project" value="UniProtKB-UniRule"/>
</dbReference>
<dbReference type="HAMAP" id="MF_01201">
    <property type="entry name" value="Ala_racemase"/>
    <property type="match status" value="1"/>
</dbReference>
<evidence type="ECO:0000256" key="3">
    <source>
        <dbReference type="ARBA" id="ARBA00023235"/>
    </source>
</evidence>
<dbReference type="InterPro" id="IPR009006">
    <property type="entry name" value="Ala_racemase/Decarboxylase_C"/>
</dbReference>
<comment type="cofactor">
    <cofactor evidence="1 4 5">
        <name>pyridoxal 5'-phosphate</name>
        <dbReference type="ChEBI" id="CHEBI:597326"/>
    </cofactor>
</comment>
<sequence>MVVSTYYPARAVVDLAAIRSNVRALVGCARPNADRTTQVMAVVKADAYGHGLLPSARAAVEGGATWLGTAQVSEALELRAAGVSVRLLTWLYAPGAPIDALLLADIDVSVAAPWALAEVVAAARSTGRTARIHVKVDTGLGRNGLEIDDLPAFLRDAVAAQTDGLLEVVGIWSHFAFADEPAHPTVLAQVDVFDRAVRLAEDAGAHLEVRHLANSAATLTSPRAHYDLVRPGLAVYGLSPVPQIGGPEEFGLVPAMTLEASLATVKRVPGGRGVSYAHAYTTPSDTVLGVVPIGYADGLPRHASGHLPEHPGGPVRVGAGAAARTLAVAGRVCMDQVVVDLGPGAAEQAGDPVVLFGTGADGGPTAEDWAQAAGTISYEITTRLGARVPRHHVDTETAR</sequence>
<dbReference type="PANTHER" id="PTHR30511">
    <property type="entry name" value="ALANINE RACEMASE"/>
    <property type="match status" value="1"/>
</dbReference>
<evidence type="ECO:0000256" key="5">
    <source>
        <dbReference type="PIRSR" id="PIRSR600821-50"/>
    </source>
</evidence>
<feature type="active site" description="Proton acceptor; specific for D-alanine" evidence="4">
    <location>
        <position position="44"/>
    </location>
</feature>
<keyword evidence="2 4" id="KW-0663">Pyridoxal phosphate</keyword>
<reference evidence="8 9" key="1">
    <citation type="submission" date="2017-10" db="EMBL/GenBank/DDBJ databases">
        <title>Sequencing the genomes of 1000 actinobacteria strains.</title>
        <authorList>
            <person name="Klenk H.-P."/>
        </authorList>
    </citation>
    <scope>NUCLEOTIDE SEQUENCE [LARGE SCALE GENOMIC DNA]</scope>
    <source>
        <strain evidence="8 9">DSM 18966</strain>
    </source>
</reference>
<dbReference type="PANTHER" id="PTHR30511:SF0">
    <property type="entry name" value="ALANINE RACEMASE, CATABOLIC-RELATED"/>
    <property type="match status" value="1"/>
</dbReference>
<dbReference type="GO" id="GO:0005829">
    <property type="term" value="C:cytosol"/>
    <property type="evidence" value="ECO:0007669"/>
    <property type="project" value="TreeGrafter"/>
</dbReference>
<dbReference type="SUPFAM" id="SSF51419">
    <property type="entry name" value="PLP-binding barrel"/>
    <property type="match status" value="1"/>
</dbReference>
<dbReference type="GO" id="GO:0009252">
    <property type="term" value="P:peptidoglycan biosynthetic process"/>
    <property type="evidence" value="ECO:0007669"/>
    <property type="project" value="TreeGrafter"/>
</dbReference>
<dbReference type="Gene3D" id="3.20.20.10">
    <property type="entry name" value="Alanine racemase"/>
    <property type="match status" value="1"/>
</dbReference>
<comment type="caution">
    <text evidence="8">The sequence shown here is derived from an EMBL/GenBank/DDBJ whole genome shotgun (WGS) entry which is preliminary data.</text>
</comment>
<comment type="similarity">
    <text evidence="4">Belongs to the alanine racemase family.</text>
</comment>
<evidence type="ECO:0000313" key="9">
    <source>
        <dbReference type="Proteomes" id="UP000225548"/>
    </source>
</evidence>
<accession>A0A2A9E4J7</accession>
<dbReference type="InterPro" id="IPR020622">
    <property type="entry name" value="Ala_racemase_pyridoxalP-BS"/>
</dbReference>
<dbReference type="PROSITE" id="PS00395">
    <property type="entry name" value="ALANINE_RACEMASE"/>
    <property type="match status" value="1"/>
</dbReference>
<dbReference type="GO" id="GO:0030170">
    <property type="term" value="F:pyridoxal phosphate binding"/>
    <property type="evidence" value="ECO:0007669"/>
    <property type="project" value="UniProtKB-UniRule"/>
</dbReference>
<comment type="pathway">
    <text evidence="4">Amino-acid biosynthesis; D-alanine biosynthesis; D-alanine from L-alanine: step 1/1.</text>
</comment>
<keyword evidence="3 4" id="KW-0413">Isomerase</keyword>
<dbReference type="NCBIfam" id="TIGR00492">
    <property type="entry name" value="alr"/>
    <property type="match status" value="1"/>
</dbReference>
<dbReference type="GO" id="GO:0008784">
    <property type="term" value="F:alanine racemase activity"/>
    <property type="evidence" value="ECO:0007669"/>
    <property type="project" value="UniProtKB-UniRule"/>
</dbReference>
<dbReference type="SMART" id="SM01005">
    <property type="entry name" value="Ala_racemase_C"/>
    <property type="match status" value="1"/>
</dbReference>
<dbReference type="Pfam" id="PF00842">
    <property type="entry name" value="Ala_racemase_C"/>
    <property type="match status" value="1"/>
</dbReference>
<comment type="function">
    <text evidence="4">Catalyzes the interconversion of L-alanine and D-alanine. May also act on other amino acids.</text>
</comment>
<name>A0A2A9E4J7_9MICO</name>
<evidence type="ECO:0000256" key="6">
    <source>
        <dbReference type="PIRSR" id="PIRSR600821-52"/>
    </source>
</evidence>
<dbReference type="FunFam" id="3.20.20.10:FF:000002">
    <property type="entry name" value="Alanine racemase"/>
    <property type="match status" value="1"/>
</dbReference>
<evidence type="ECO:0000256" key="2">
    <source>
        <dbReference type="ARBA" id="ARBA00022898"/>
    </source>
</evidence>
<dbReference type="InterPro" id="IPR001608">
    <property type="entry name" value="Ala_racemase_N"/>
</dbReference>
<dbReference type="UniPathway" id="UPA00042">
    <property type="reaction ID" value="UER00497"/>
</dbReference>
<dbReference type="InterPro" id="IPR011079">
    <property type="entry name" value="Ala_racemase_C"/>
</dbReference>
<dbReference type="InterPro" id="IPR029066">
    <property type="entry name" value="PLP-binding_barrel"/>
</dbReference>
<organism evidence="8 9">
    <name type="scientific">Sanguibacter antarcticus</name>
    <dbReference type="NCBI Taxonomy" id="372484"/>
    <lineage>
        <taxon>Bacteria</taxon>
        <taxon>Bacillati</taxon>
        <taxon>Actinomycetota</taxon>
        <taxon>Actinomycetes</taxon>
        <taxon>Micrococcales</taxon>
        <taxon>Sanguibacteraceae</taxon>
        <taxon>Sanguibacter</taxon>
    </lineage>
</organism>
<dbReference type="PRINTS" id="PR00992">
    <property type="entry name" value="ALARACEMASE"/>
</dbReference>
<dbReference type="InterPro" id="IPR000821">
    <property type="entry name" value="Ala_racemase"/>
</dbReference>
<proteinExistence type="inferred from homology"/>
<feature type="binding site" evidence="4 6">
    <location>
        <position position="142"/>
    </location>
    <ligand>
        <name>substrate</name>
    </ligand>
</feature>
<keyword evidence="9" id="KW-1185">Reference proteome</keyword>